<name>D4BPH0_BIFBR</name>
<dbReference type="AlphaFoldDB" id="D4BPH0"/>
<dbReference type="EMBL" id="ACCG02000009">
    <property type="protein sequence ID" value="EFE89556.1"/>
    <property type="molecule type" value="Genomic_DNA"/>
</dbReference>
<dbReference type="HOGENOM" id="CLU_3149977_0_0_11"/>
<reference evidence="1 2" key="1">
    <citation type="submission" date="2010-02" db="EMBL/GenBank/DDBJ databases">
        <authorList>
            <person name="Weinstock G."/>
            <person name="Sodergren E."/>
            <person name="Clifton S."/>
            <person name="Fulton L."/>
            <person name="Fulton B."/>
            <person name="Courtney L."/>
            <person name="Fronick C."/>
            <person name="Harrison M."/>
            <person name="Strong C."/>
            <person name="Farmer C."/>
            <person name="Delahaunty K."/>
            <person name="Markovic C."/>
            <person name="Hall O."/>
            <person name="Minx P."/>
            <person name="Tomlinson C."/>
            <person name="Mitreva M."/>
            <person name="Nelson J."/>
            <person name="Hou S."/>
            <person name="Wollam A."/>
            <person name="Pepin K.H."/>
            <person name="Johnson M."/>
            <person name="Bhonagiri V."/>
            <person name="Zhang X."/>
            <person name="Suruliraj S."/>
            <person name="Warren W."/>
            <person name="Chinwalla A."/>
            <person name="Mardis E.R."/>
            <person name="Wilson R.K."/>
        </authorList>
    </citation>
    <scope>NUCLEOTIDE SEQUENCE [LARGE SCALE GENOMIC DNA]</scope>
    <source>
        <strain evidence="1 2">DSM 20213</strain>
    </source>
</reference>
<dbReference type="Proteomes" id="UP000003191">
    <property type="component" value="Unassembled WGS sequence"/>
</dbReference>
<protein>
    <submittedName>
        <fullName evidence="1">Uncharacterized protein</fullName>
    </submittedName>
</protein>
<keyword evidence="2" id="KW-1185">Reference proteome</keyword>
<accession>D4BPH0</accession>
<evidence type="ECO:0000313" key="2">
    <source>
        <dbReference type="Proteomes" id="UP000003191"/>
    </source>
</evidence>
<dbReference type="STRING" id="1685.RY69_969"/>
<comment type="caution">
    <text evidence="1">The sequence shown here is derived from an EMBL/GenBank/DDBJ whole genome shotgun (WGS) entry which is preliminary data.</text>
</comment>
<gene>
    <name evidence="1" type="ORF">BIFBRE_03978</name>
</gene>
<organism evidence="1 2">
    <name type="scientific">Bifidobacterium breve DSM 20213 = JCM 1192</name>
    <dbReference type="NCBI Taxonomy" id="518634"/>
    <lineage>
        <taxon>Bacteria</taxon>
        <taxon>Bacillati</taxon>
        <taxon>Actinomycetota</taxon>
        <taxon>Actinomycetes</taxon>
        <taxon>Bifidobacteriales</taxon>
        <taxon>Bifidobacteriaceae</taxon>
        <taxon>Bifidobacterium</taxon>
    </lineage>
</organism>
<sequence length="48" mass="5525">MAFSSYIRTDAYPTTTTMFRFVPSAAPDTPIEHVFEFGRVFGYSWGRL</sequence>
<evidence type="ECO:0000313" key="1">
    <source>
        <dbReference type="EMBL" id="EFE89556.1"/>
    </source>
</evidence>
<proteinExistence type="predicted"/>